<keyword evidence="4" id="KW-1185">Reference proteome</keyword>
<feature type="transmembrane region" description="Helical" evidence="1">
    <location>
        <begin position="452"/>
        <end position="474"/>
    </location>
</feature>
<organism evidence="3 4">
    <name type="scientific">Paraburkholderia phytofirmans OLGA172</name>
    <dbReference type="NCBI Taxonomy" id="1417228"/>
    <lineage>
        <taxon>Bacteria</taxon>
        <taxon>Pseudomonadati</taxon>
        <taxon>Pseudomonadota</taxon>
        <taxon>Betaproteobacteria</taxon>
        <taxon>Burkholderiales</taxon>
        <taxon>Burkholderiaceae</taxon>
        <taxon>Paraburkholderia</taxon>
    </lineage>
</organism>
<feature type="transmembrane region" description="Helical" evidence="1">
    <location>
        <begin position="69"/>
        <end position="95"/>
    </location>
</feature>
<evidence type="ECO:0000256" key="2">
    <source>
        <dbReference type="SAM" id="SignalP"/>
    </source>
</evidence>
<dbReference type="EMBL" id="CP014578">
    <property type="protein sequence ID" value="ANB74736.1"/>
    <property type="molecule type" value="Genomic_DNA"/>
</dbReference>
<feature type="transmembrane region" description="Helical" evidence="1">
    <location>
        <begin position="373"/>
        <end position="395"/>
    </location>
</feature>
<dbReference type="Proteomes" id="UP000076852">
    <property type="component" value="Chromosome 1"/>
</dbReference>
<dbReference type="AlphaFoldDB" id="A0A160FQD2"/>
<feature type="transmembrane region" description="Helical" evidence="1">
    <location>
        <begin position="202"/>
        <end position="229"/>
    </location>
</feature>
<gene>
    <name evidence="3" type="ORF">AYM40_14790</name>
</gene>
<keyword evidence="1" id="KW-0472">Membrane</keyword>
<dbReference type="OrthoDB" id="9765532at2"/>
<evidence type="ECO:0000256" key="1">
    <source>
        <dbReference type="SAM" id="Phobius"/>
    </source>
</evidence>
<feature type="transmembrane region" description="Helical" evidence="1">
    <location>
        <begin position="337"/>
        <end position="361"/>
    </location>
</feature>
<dbReference type="STRING" id="1804984.AYM40_14790"/>
<sequence>MKRHAVASSMVLAAALTLAAWPQLASAATLDGATLSALWGLPFAGVLLSIAVFPLIAPAFWHHHFGKIAAAWALVFLVPFALTFGMGIAFGTLVHAVLEEYIPFIVLLTALYTVAGGICVRGNLHGTPRLNTAILALGTLLASIMGTTGAAMLLIRPLLRANGNRKHVVHVVVFFIFLVANAGGSLSPLGDPPLFLGFLQGVGFFWTTTHLALPMLFVCVVLLAAFYALDSYYFHRREEERSRFLDPTPDSPPPGVEGMINFVLLAAVIALVLMSGLWKSDVAFDVFGTHVALQNAVRDIALIGVTLLSLALTPRAARAGNDFNWAPIEEVAKLFAGIFVTIAPVITILRAGEAGAFAGIVHLVNPSGQPHDLMYFWATGLLSSFLDNAPTYLVFFNLAGGDAQMLMTTGATTLAAISAGAVFMGANTYIGNAPNFMVKAIAEARGIRMPSFFAYLGWSVAVLMPLFLVTGWLFF</sequence>
<reference evidence="3 4" key="1">
    <citation type="journal article" date="2016" name="Gene">
        <title>PacBio SMRT assembly of a complex multi-replicon genome reveals chlorocatechol degradative operon in a region of genome plasticity.</title>
        <authorList>
            <person name="Ricker N."/>
            <person name="Shen S.Y."/>
            <person name="Goordial J."/>
            <person name="Jin S."/>
            <person name="Fulthorpe R.R."/>
        </authorList>
    </citation>
    <scope>NUCLEOTIDE SEQUENCE [LARGE SCALE GENOMIC DNA]</scope>
    <source>
        <strain evidence="3 4">OLGA172</strain>
    </source>
</reference>
<dbReference type="Pfam" id="PF16980">
    <property type="entry name" value="CitMHS_2"/>
    <property type="match status" value="1"/>
</dbReference>
<evidence type="ECO:0000313" key="4">
    <source>
        <dbReference type="Proteomes" id="UP000076852"/>
    </source>
</evidence>
<feature type="transmembrane region" description="Helical" evidence="1">
    <location>
        <begin position="167"/>
        <end position="190"/>
    </location>
</feature>
<dbReference type="KEGG" id="buz:AYM40_14790"/>
<proteinExistence type="predicted"/>
<name>A0A160FQD2_9BURK</name>
<feature type="transmembrane region" description="Helical" evidence="1">
    <location>
        <begin position="407"/>
        <end position="431"/>
    </location>
</feature>
<keyword evidence="2" id="KW-0732">Signal</keyword>
<dbReference type="RefSeq" id="WP_063498032.1">
    <property type="nucleotide sequence ID" value="NZ_CP014578.1"/>
</dbReference>
<feature type="transmembrane region" description="Helical" evidence="1">
    <location>
        <begin position="132"/>
        <end position="155"/>
    </location>
</feature>
<accession>A0A160FQD2</accession>
<keyword evidence="1" id="KW-1133">Transmembrane helix</keyword>
<feature type="transmembrane region" description="Helical" evidence="1">
    <location>
        <begin position="101"/>
        <end position="120"/>
    </location>
</feature>
<feature type="transmembrane region" description="Helical" evidence="1">
    <location>
        <begin position="37"/>
        <end position="57"/>
    </location>
</feature>
<feature type="transmembrane region" description="Helical" evidence="1">
    <location>
        <begin position="259"/>
        <end position="278"/>
    </location>
</feature>
<evidence type="ECO:0000313" key="3">
    <source>
        <dbReference type="EMBL" id="ANB74736.1"/>
    </source>
</evidence>
<keyword evidence="1" id="KW-0812">Transmembrane</keyword>
<feature type="chain" id="PRO_5007813815" evidence="2">
    <location>
        <begin position="28"/>
        <end position="475"/>
    </location>
</feature>
<feature type="signal peptide" evidence="2">
    <location>
        <begin position="1"/>
        <end position="27"/>
    </location>
</feature>
<protein>
    <submittedName>
        <fullName evidence="3">Sodium:proton antiporter</fullName>
    </submittedName>
</protein>
<dbReference type="InterPro" id="IPR031566">
    <property type="entry name" value="CitMHS_2"/>
</dbReference>